<comment type="caution">
    <text evidence="1">The sequence shown here is derived from an EMBL/GenBank/DDBJ whole genome shotgun (WGS) entry which is preliminary data.</text>
</comment>
<dbReference type="AlphaFoldDB" id="A0AAD3CQ79"/>
<dbReference type="PANTHER" id="PTHR45661:SF3">
    <property type="entry name" value="IG-LIKE DOMAIN-CONTAINING PROTEIN"/>
    <property type="match status" value="1"/>
</dbReference>
<dbReference type="EMBL" id="BLLK01000038">
    <property type="protein sequence ID" value="GFH50157.1"/>
    <property type="molecule type" value="Genomic_DNA"/>
</dbReference>
<proteinExistence type="predicted"/>
<evidence type="ECO:0008006" key="3">
    <source>
        <dbReference type="Google" id="ProtNLM"/>
    </source>
</evidence>
<sequence>MYKGKRTLFYNGEILVDLMIDEDDGRDDERYLIYDQNERQSWEVIIVLPGVEEIPSDTFFGCENVKTVIMADTVRRIEWRAFAGCERLVFVRLSLTLEFIASSAFQECYSLVSIFIPPSCEEIRDYAFGGCQKLIIFNVPHHTQLGENVIARTALLKVTSFKTNEWGEYFENTEEVNQWIKNINQGEDYELHRACSSFNPLVEAIYGIVKQRGLCSFQKKNQIGLTALDYLVANPYVEKEIDQKLLMKRYVMEMMGEAV</sequence>
<evidence type="ECO:0000313" key="2">
    <source>
        <dbReference type="Proteomes" id="UP001054902"/>
    </source>
</evidence>
<dbReference type="InterPro" id="IPR026906">
    <property type="entry name" value="LRR_5"/>
</dbReference>
<name>A0AAD3CQ79_9STRA</name>
<protein>
    <recommendedName>
        <fullName evidence="3">Leucine-rich repeat domain-containing protein</fullName>
    </recommendedName>
</protein>
<dbReference type="PANTHER" id="PTHR45661">
    <property type="entry name" value="SURFACE ANTIGEN"/>
    <property type="match status" value="1"/>
</dbReference>
<dbReference type="InterPro" id="IPR053139">
    <property type="entry name" value="Surface_bspA-like"/>
</dbReference>
<reference evidence="1 2" key="1">
    <citation type="journal article" date="2021" name="Sci. Rep.">
        <title>The genome of the diatom Chaetoceros tenuissimus carries an ancient integrated fragment of an extant virus.</title>
        <authorList>
            <person name="Hongo Y."/>
            <person name="Kimura K."/>
            <person name="Takaki Y."/>
            <person name="Yoshida Y."/>
            <person name="Baba S."/>
            <person name="Kobayashi G."/>
            <person name="Nagasaki K."/>
            <person name="Hano T."/>
            <person name="Tomaru Y."/>
        </authorList>
    </citation>
    <scope>NUCLEOTIDE SEQUENCE [LARGE SCALE GENOMIC DNA]</scope>
    <source>
        <strain evidence="1 2">NIES-3715</strain>
    </source>
</reference>
<dbReference type="SUPFAM" id="SSF52058">
    <property type="entry name" value="L domain-like"/>
    <property type="match status" value="1"/>
</dbReference>
<dbReference type="Proteomes" id="UP001054902">
    <property type="component" value="Unassembled WGS sequence"/>
</dbReference>
<dbReference type="Pfam" id="PF13306">
    <property type="entry name" value="LRR_5"/>
    <property type="match status" value="1"/>
</dbReference>
<organism evidence="1 2">
    <name type="scientific">Chaetoceros tenuissimus</name>
    <dbReference type="NCBI Taxonomy" id="426638"/>
    <lineage>
        <taxon>Eukaryota</taxon>
        <taxon>Sar</taxon>
        <taxon>Stramenopiles</taxon>
        <taxon>Ochrophyta</taxon>
        <taxon>Bacillariophyta</taxon>
        <taxon>Coscinodiscophyceae</taxon>
        <taxon>Chaetocerotophycidae</taxon>
        <taxon>Chaetocerotales</taxon>
        <taxon>Chaetocerotaceae</taxon>
        <taxon>Chaetoceros</taxon>
    </lineage>
</organism>
<dbReference type="Gene3D" id="3.80.10.10">
    <property type="entry name" value="Ribonuclease Inhibitor"/>
    <property type="match status" value="1"/>
</dbReference>
<gene>
    <name evidence="1" type="ORF">CTEN210_06633</name>
</gene>
<dbReference type="InterPro" id="IPR032675">
    <property type="entry name" value="LRR_dom_sf"/>
</dbReference>
<evidence type="ECO:0000313" key="1">
    <source>
        <dbReference type="EMBL" id="GFH50157.1"/>
    </source>
</evidence>
<accession>A0AAD3CQ79</accession>
<keyword evidence="2" id="KW-1185">Reference proteome</keyword>